<evidence type="ECO:0000259" key="1">
    <source>
        <dbReference type="Pfam" id="PF04233"/>
    </source>
</evidence>
<sequence length="283" mass="32548">MSTDYWGKRLADKAFDRSSEEMLKELRKIYRSQSQEIQNRVTGLYLKMIEDGGISTTNLYAYGRYAELMREINTILQSYGEKEIEIVSGGLESAYREAFGKTSEAFGQTVKWGLQNTYVMEEVVNANLKGANFSKRIWNNRNSLLKNLEKNIQDVVASGQSKDSAIKHIMSIEKASFRNADRLVRTETMRVINDGQKQSFNANGYTHGYYIYSDDDRNCEECARISKESRKSPLLLETMEAVHHPNCRCTIRPITPKKTFLEIAKENGEYARYEAALKNKKHN</sequence>
<dbReference type="RefSeq" id="WP_066048740.1">
    <property type="nucleotide sequence ID" value="NZ_CP014223.1"/>
</dbReference>
<proteinExistence type="predicted"/>
<reference evidence="3" key="3">
    <citation type="submission" date="2016-11" db="EMBL/GenBank/DDBJ databases">
        <authorList>
            <person name="Varghese N."/>
            <person name="Submissions S."/>
        </authorList>
    </citation>
    <scope>NUCLEOTIDE SEQUENCE</scope>
    <source>
        <strain evidence="3">DSM 1682</strain>
    </source>
</reference>
<evidence type="ECO:0000313" key="5">
    <source>
        <dbReference type="Proteomes" id="UP000184204"/>
    </source>
</evidence>
<dbReference type="KEGG" id="cpro:CPRO_10960"/>
<reference evidence="2 4" key="1">
    <citation type="journal article" date="2016" name="Genome Announc.">
        <title>Complete Genome Sequence of the Amino Acid-Fermenting Clostridium propionicum X2 (DSM 1682).</title>
        <authorList>
            <person name="Poehlein A."/>
            <person name="Schlien K."/>
            <person name="Chowdhury N.P."/>
            <person name="Gottschalk G."/>
            <person name="Buckel W."/>
            <person name="Daniel R."/>
        </authorList>
    </citation>
    <scope>NUCLEOTIDE SEQUENCE [LARGE SCALE GENOMIC DNA]</scope>
    <source>
        <strain evidence="2 4">X2</strain>
    </source>
</reference>
<evidence type="ECO:0000313" key="2">
    <source>
        <dbReference type="EMBL" id="AMJ40691.1"/>
    </source>
</evidence>
<dbReference type="Proteomes" id="UP000068026">
    <property type="component" value="Chromosome"/>
</dbReference>
<reference evidence="5" key="4">
    <citation type="submission" date="2016-11" db="EMBL/GenBank/DDBJ databases">
        <authorList>
            <person name="Jaros S."/>
            <person name="Januszkiewicz K."/>
            <person name="Wedrychowicz H."/>
        </authorList>
    </citation>
    <scope>NUCLEOTIDE SEQUENCE [LARGE SCALE GENOMIC DNA]</scope>
    <source>
        <strain evidence="5">DSM 1682</strain>
    </source>
</reference>
<gene>
    <name evidence="2" type="ORF">CPRO_10960</name>
    <name evidence="3" type="ORF">SAMN02745151_02133</name>
</gene>
<feature type="domain" description="Phage head morphogenesis" evidence="1">
    <location>
        <begin position="147"/>
        <end position="251"/>
    </location>
</feature>
<protein>
    <submittedName>
        <fullName evidence="2">Phage Mu protein F like protein</fullName>
    </submittedName>
    <submittedName>
        <fullName evidence="3">Phage putative head morphogenesis protein, SPP1 gp7 family</fullName>
    </submittedName>
</protein>
<reference evidence="4" key="2">
    <citation type="submission" date="2016-01" db="EMBL/GenBank/DDBJ databases">
        <authorList>
            <person name="Poehlein A."/>
            <person name="Schlien K."/>
            <person name="Gottschalk G."/>
            <person name="Buckel W."/>
            <person name="Daniel R."/>
        </authorList>
    </citation>
    <scope>NUCLEOTIDE SEQUENCE [LARGE SCALE GENOMIC DNA]</scope>
    <source>
        <strain evidence="4">X2</strain>
    </source>
</reference>
<dbReference type="Proteomes" id="UP000184204">
    <property type="component" value="Unassembled WGS sequence"/>
</dbReference>
<accession>A0A0X1U6Y3</accession>
<dbReference type="AlphaFoldDB" id="A0A0X1U6Y3"/>
<keyword evidence="4" id="KW-1185">Reference proteome</keyword>
<name>A0A0X1U6Y3_ANAPI</name>
<evidence type="ECO:0000313" key="3">
    <source>
        <dbReference type="EMBL" id="SHE90032.1"/>
    </source>
</evidence>
<evidence type="ECO:0000313" key="4">
    <source>
        <dbReference type="Proteomes" id="UP000068026"/>
    </source>
</evidence>
<dbReference type="EMBL" id="CP014223">
    <property type="protein sequence ID" value="AMJ40691.1"/>
    <property type="molecule type" value="Genomic_DNA"/>
</dbReference>
<dbReference type="InterPro" id="IPR006528">
    <property type="entry name" value="Phage_head_morphogenesis_dom"/>
</dbReference>
<dbReference type="EMBL" id="FQUA01000010">
    <property type="protein sequence ID" value="SHE90032.1"/>
    <property type="molecule type" value="Genomic_DNA"/>
</dbReference>
<organism evidence="3 5">
    <name type="scientific">Anaerotignum propionicum DSM 1682</name>
    <dbReference type="NCBI Taxonomy" id="991789"/>
    <lineage>
        <taxon>Bacteria</taxon>
        <taxon>Bacillati</taxon>
        <taxon>Bacillota</taxon>
        <taxon>Clostridia</taxon>
        <taxon>Lachnospirales</taxon>
        <taxon>Anaerotignaceae</taxon>
        <taxon>Anaerotignum</taxon>
    </lineage>
</organism>
<dbReference type="OrthoDB" id="9765386at2"/>
<dbReference type="Pfam" id="PF04233">
    <property type="entry name" value="Phage_Mu_F"/>
    <property type="match status" value="1"/>
</dbReference>